<dbReference type="InterPro" id="IPR003825">
    <property type="entry name" value="Colicin-V_CvpA"/>
</dbReference>
<keyword evidence="2 5" id="KW-0812">Transmembrane</keyword>
<keyword evidence="6" id="KW-0378">Hydrolase</keyword>
<evidence type="ECO:0000256" key="5">
    <source>
        <dbReference type="SAM" id="Phobius"/>
    </source>
</evidence>
<dbReference type="SUPFAM" id="SSF50494">
    <property type="entry name" value="Trypsin-like serine proteases"/>
    <property type="match status" value="1"/>
</dbReference>
<dbReference type="InterPro" id="IPR001940">
    <property type="entry name" value="Peptidase_S1C"/>
</dbReference>
<dbReference type="InterPro" id="IPR043504">
    <property type="entry name" value="Peptidase_S1_PA_chymotrypsin"/>
</dbReference>
<evidence type="ECO:0000313" key="7">
    <source>
        <dbReference type="Proteomes" id="UP000307380"/>
    </source>
</evidence>
<feature type="transmembrane region" description="Helical" evidence="5">
    <location>
        <begin position="30"/>
        <end position="51"/>
    </location>
</feature>
<dbReference type="NCBIfam" id="NF033740">
    <property type="entry name" value="MarP_fam_protase"/>
    <property type="match status" value="1"/>
</dbReference>
<dbReference type="Proteomes" id="UP000307380">
    <property type="component" value="Unassembled WGS sequence"/>
</dbReference>
<proteinExistence type="predicted"/>
<dbReference type="InterPro" id="IPR047680">
    <property type="entry name" value="MarP-like"/>
</dbReference>
<comment type="caution">
    <text evidence="6">The sequence shown here is derived from an EMBL/GenBank/DDBJ whole genome shotgun (WGS) entry which is preliminary data.</text>
</comment>
<feature type="transmembrane region" description="Helical" evidence="5">
    <location>
        <begin position="103"/>
        <end position="123"/>
    </location>
</feature>
<name>A0A4S4FVR9_9MICO</name>
<evidence type="ECO:0000256" key="4">
    <source>
        <dbReference type="ARBA" id="ARBA00023136"/>
    </source>
</evidence>
<keyword evidence="7" id="KW-1185">Reference proteome</keyword>
<dbReference type="PANTHER" id="PTHR45980">
    <property type="match status" value="1"/>
</dbReference>
<keyword evidence="4 5" id="KW-0472">Membrane</keyword>
<evidence type="ECO:0000313" key="6">
    <source>
        <dbReference type="EMBL" id="THG34428.1"/>
    </source>
</evidence>
<keyword evidence="6" id="KW-0645">Protease</keyword>
<evidence type="ECO:0000256" key="3">
    <source>
        <dbReference type="ARBA" id="ARBA00022989"/>
    </source>
</evidence>
<organism evidence="6 7">
    <name type="scientific">Orlajensenia flava</name>
    <dbReference type="NCBI Taxonomy" id="2565934"/>
    <lineage>
        <taxon>Bacteria</taxon>
        <taxon>Bacillati</taxon>
        <taxon>Actinomycetota</taxon>
        <taxon>Actinomycetes</taxon>
        <taxon>Micrococcales</taxon>
        <taxon>Microbacteriaceae</taxon>
        <taxon>Orlajensenia</taxon>
    </lineage>
</organism>
<feature type="transmembrane region" description="Helical" evidence="5">
    <location>
        <begin position="6"/>
        <end position="23"/>
    </location>
</feature>
<dbReference type="Pfam" id="PF02674">
    <property type="entry name" value="Colicin_V"/>
    <property type="match status" value="1"/>
</dbReference>
<dbReference type="GO" id="GO:0006508">
    <property type="term" value="P:proteolysis"/>
    <property type="evidence" value="ECO:0007669"/>
    <property type="project" value="UniProtKB-KW"/>
</dbReference>
<comment type="subcellular location">
    <subcellularLocation>
        <location evidence="1">Membrane</location>
        <topology evidence="1">Multi-pass membrane protein</topology>
    </subcellularLocation>
</comment>
<feature type="transmembrane region" description="Helical" evidence="5">
    <location>
        <begin position="63"/>
        <end position="83"/>
    </location>
</feature>
<dbReference type="GO" id="GO:0016020">
    <property type="term" value="C:membrane"/>
    <property type="evidence" value="ECO:0007669"/>
    <property type="project" value="UniProtKB-SubCell"/>
</dbReference>
<dbReference type="PRINTS" id="PR00834">
    <property type="entry name" value="PROTEASES2C"/>
</dbReference>
<sequence length="390" mass="38246">MSASVVLDIIVVLLLIGAAISGWRSGFLRSVFSAAGLVAGGVAAYLLIPVLATWAPTADWRPLFVIGGGLVLLVLGQTVGALLGRLLSRGVRAIHLSAIDRTAGLATSTVVVALVLGTVAGGVSSLGAPIVTQAIAGSATLGTIDRLTPDPAKAFLASVRASAVNDAVPWVLENIAPPATVPPVADVDTSSPALTAAGASVVRVSGNAYQCGVGITGSGFVIADDRIVTNAHVVAGVTDPVVEAPGERPHDATVVYFDPAKDLAVLDVPGLDAPPLRIGGALPTGSAAAVQGYPFGGPFVSLPATVAETSTIADATGSGTREVYALAATINQGDSGGPLLSTDGAVAGVVFAKSATVSGVGYALTLAELAPVAAQAPSLSATVSSGACAA</sequence>
<dbReference type="InterPro" id="IPR009003">
    <property type="entry name" value="Peptidase_S1_PA"/>
</dbReference>
<keyword evidence="3 5" id="KW-1133">Transmembrane helix</keyword>
<evidence type="ECO:0000256" key="2">
    <source>
        <dbReference type="ARBA" id="ARBA00022692"/>
    </source>
</evidence>
<dbReference type="Gene3D" id="2.40.10.10">
    <property type="entry name" value="Trypsin-like serine proteases"/>
    <property type="match status" value="2"/>
</dbReference>
<dbReference type="GO" id="GO:0004252">
    <property type="term" value="F:serine-type endopeptidase activity"/>
    <property type="evidence" value="ECO:0007669"/>
    <property type="project" value="InterPro"/>
</dbReference>
<dbReference type="PANTHER" id="PTHR45980:SF9">
    <property type="entry name" value="PROTEASE DO-LIKE 10, MITOCHONDRIAL-RELATED"/>
    <property type="match status" value="1"/>
</dbReference>
<protein>
    <submittedName>
        <fullName evidence="6">MarP family serine protease</fullName>
    </submittedName>
</protein>
<accession>A0A4S4FVR9</accession>
<dbReference type="Pfam" id="PF13365">
    <property type="entry name" value="Trypsin_2"/>
    <property type="match status" value="1"/>
</dbReference>
<dbReference type="RefSeq" id="WP_136424226.1">
    <property type="nucleotide sequence ID" value="NZ_OZ241748.1"/>
</dbReference>
<dbReference type="EMBL" id="SSSN01000005">
    <property type="protein sequence ID" value="THG34428.1"/>
    <property type="molecule type" value="Genomic_DNA"/>
</dbReference>
<dbReference type="GO" id="GO:0009403">
    <property type="term" value="P:toxin biosynthetic process"/>
    <property type="evidence" value="ECO:0007669"/>
    <property type="project" value="InterPro"/>
</dbReference>
<evidence type="ECO:0000256" key="1">
    <source>
        <dbReference type="ARBA" id="ARBA00004141"/>
    </source>
</evidence>
<dbReference type="AlphaFoldDB" id="A0A4S4FVR9"/>
<reference evidence="6 7" key="1">
    <citation type="submission" date="2019-04" db="EMBL/GenBank/DDBJ databases">
        <authorList>
            <person name="Jiang L."/>
        </authorList>
    </citation>
    <scope>NUCLEOTIDE SEQUENCE [LARGE SCALE GENOMIC DNA]</scope>
    <source>
        <strain evidence="6 7">YIM 131861</strain>
    </source>
</reference>
<gene>
    <name evidence="6" type="ORF">E6C70_09175</name>
</gene>
<dbReference type="OrthoDB" id="9766361at2"/>